<dbReference type="Pfam" id="PF22758">
    <property type="entry name" value="Phage_cement"/>
    <property type="match status" value="1"/>
</dbReference>
<organism evidence="1 2">
    <name type="scientific">Serratia fonticola</name>
    <dbReference type="NCBI Taxonomy" id="47917"/>
    <lineage>
        <taxon>Bacteria</taxon>
        <taxon>Pseudomonadati</taxon>
        <taxon>Pseudomonadota</taxon>
        <taxon>Gammaproteobacteria</taxon>
        <taxon>Enterobacterales</taxon>
        <taxon>Yersiniaceae</taxon>
        <taxon>Serratia</taxon>
    </lineage>
</organism>
<accession>A0AAW3WUT6</accession>
<dbReference type="Proteomes" id="UP000659084">
    <property type="component" value="Unassembled WGS sequence"/>
</dbReference>
<protein>
    <submittedName>
        <fullName evidence="1">Uncharacterized protein</fullName>
    </submittedName>
</protein>
<reference evidence="1" key="1">
    <citation type="submission" date="2020-08" db="EMBL/GenBank/DDBJ databases">
        <title>Food and environmental bacterial isolates.</title>
        <authorList>
            <person name="Richter L."/>
            <person name="Du Plessis E.M."/>
            <person name="Duvenage S."/>
            <person name="Allam M."/>
            <person name="Korsten L."/>
        </authorList>
    </citation>
    <scope>NUCLEOTIDE SEQUENCE</scope>
    <source>
        <strain evidence="1">UPMP2127</strain>
    </source>
</reference>
<evidence type="ECO:0000313" key="1">
    <source>
        <dbReference type="EMBL" id="MBC3214241.1"/>
    </source>
</evidence>
<dbReference type="InterPro" id="IPR054438">
    <property type="entry name" value="Struct_cement_gp24/gp6"/>
</dbReference>
<sequence length="177" mass="18290">MAIAQNDFTVFRGRGYEGQISTIDVADVISRMVEDAFISYGRAAVRGVGKRTCAPVTADSKATDIIGFTVRSMAEASPTPPTENGEYAIGYPVNHVASLLRRGSMYILCVDGAMAGDPVSVITEEGENLGRLTTGGDGLVLDFVKWVDNVAAGEIGEIQVDGIMAAPAAASGGGEGG</sequence>
<proteinExistence type="predicted"/>
<gene>
    <name evidence="1" type="ORF">H8J20_19040</name>
</gene>
<dbReference type="AlphaFoldDB" id="A0AAW3WUT6"/>
<dbReference type="RefSeq" id="WP_179252698.1">
    <property type="nucleotide sequence ID" value="NZ_JACBIV010000009.1"/>
</dbReference>
<comment type="caution">
    <text evidence="1">The sequence shown here is derived from an EMBL/GenBank/DDBJ whole genome shotgun (WGS) entry which is preliminary data.</text>
</comment>
<name>A0AAW3WUT6_SERFO</name>
<evidence type="ECO:0000313" key="2">
    <source>
        <dbReference type="Proteomes" id="UP000659084"/>
    </source>
</evidence>
<dbReference type="EMBL" id="JACNYO010000022">
    <property type="protein sequence ID" value="MBC3214241.1"/>
    <property type="molecule type" value="Genomic_DNA"/>
</dbReference>